<reference evidence="1 2" key="1">
    <citation type="submission" date="2016-10" db="EMBL/GenBank/DDBJ databases">
        <title>Arsenicibacter rosenii gen. nov., sp. nov., an efficient arsenic-methylating bacterium isolated from an arsenic-contaminated paddy soil.</title>
        <authorList>
            <person name="Huang K."/>
        </authorList>
    </citation>
    <scope>NUCLEOTIDE SEQUENCE [LARGE SCALE GENOMIC DNA]</scope>
    <source>
        <strain evidence="1 2">SM-1</strain>
    </source>
</reference>
<evidence type="ECO:0000313" key="1">
    <source>
        <dbReference type="EMBL" id="OIN60189.1"/>
    </source>
</evidence>
<accession>A0A1S2VN49</accession>
<evidence type="ECO:0008006" key="3">
    <source>
        <dbReference type="Google" id="ProtNLM"/>
    </source>
</evidence>
<protein>
    <recommendedName>
        <fullName evidence="3">DUF4249 domain-containing protein</fullName>
    </recommendedName>
</protein>
<dbReference type="RefSeq" id="WP_071501985.1">
    <property type="nucleotide sequence ID" value="NZ_MORL01000002.1"/>
</dbReference>
<keyword evidence="2" id="KW-1185">Reference proteome</keyword>
<dbReference type="InterPro" id="IPR025345">
    <property type="entry name" value="DUF4249"/>
</dbReference>
<name>A0A1S2VN49_9BACT</name>
<evidence type="ECO:0000313" key="2">
    <source>
        <dbReference type="Proteomes" id="UP000181790"/>
    </source>
</evidence>
<dbReference type="PROSITE" id="PS51257">
    <property type="entry name" value="PROKAR_LIPOPROTEIN"/>
    <property type="match status" value="1"/>
</dbReference>
<organism evidence="1 2">
    <name type="scientific">Arsenicibacter rosenii</name>
    <dbReference type="NCBI Taxonomy" id="1750698"/>
    <lineage>
        <taxon>Bacteria</taxon>
        <taxon>Pseudomonadati</taxon>
        <taxon>Bacteroidota</taxon>
        <taxon>Cytophagia</taxon>
        <taxon>Cytophagales</taxon>
        <taxon>Spirosomataceae</taxon>
        <taxon>Arsenicibacter</taxon>
    </lineage>
</organism>
<dbReference type="Pfam" id="PF14054">
    <property type="entry name" value="DUF4249"/>
    <property type="match status" value="1"/>
</dbReference>
<dbReference type="Proteomes" id="UP000181790">
    <property type="component" value="Unassembled WGS sequence"/>
</dbReference>
<proteinExistence type="predicted"/>
<dbReference type="OrthoDB" id="1115009at2"/>
<sequence length="308" mass="33596">MIRYLILNMFAGLVLFMTGCGSLVQDVPDAKVPQESEKPVVISFISPQDSLLAVSVQLTRTVLGTYQSGTIVSNAVVTIADGNRFIALPYVQGSNGIYAAPARNFPLQAGKTYTLSVKMPSRQELSSSATIPENTPIQSVVIDSAVAVYNGSQPVYRYTAQLKWKDVAGQADYYRIRGDQVITRVVTGPNTQTQTASYVTAVLFDNRPNRYLITDLNQDGQLLTSAKGLYVRFAENTTGQPVGPANTVNLYLLHTDKLYYDYHNALKNYSESDGNPFAEPVLLPNNIQGGGLGCFAAFNQSVVRFTPK</sequence>
<dbReference type="AlphaFoldDB" id="A0A1S2VN49"/>
<dbReference type="EMBL" id="MORL01000002">
    <property type="protein sequence ID" value="OIN60189.1"/>
    <property type="molecule type" value="Genomic_DNA"/>
</dbReference>
<comment type="caution">
    <text evidence="1">The sequence shown here is derived from an EMBL/GenBank/DDBJ whole genome shotgun (WGS) entry which is preliminary data.</text>
</comment>
<gene>
    <name evidence="1" type="ORF">BLX24_04965</name>
</gene>